<dbReference type="RefSeq" id="WP_131898184.1">
    <property type="nucleotide sequence ID" value="NZ_SMKZ01000034.1"/>
</dbReference>
<dbReference type="SUPFAM" id="SSF49899">
    <property type="entry name" value="Concanavalin A-like lectins/glucanases"/>
    <property type="match status" value="1"/>
</dbReference>
<dbReference type="CDD" id="cd00413">
    <property type="entry name" value="Glyco_hydrolase_16"/>
    <property type="match status" value="1"/>
</dbReference>
<evidence type="ECO:0000313" key="4">
    <source>
        <dbReference type="EMBL" id="TDE02788.1"/>
    </source>
</evidence>
<dbReference type="GO" id="GO:0004553">
    <property type="term" value="F:hydrolase activity, hydrolyzing O-glycosyl compounds"/>
    <property type="evidence" value="ECO:0007669"/>
    <property type="project" value="InterPro"/>
</dbReference>
<feature type="region of interest" description="Disordered" evidence="2">
    <location>
        <begin position="262"/>
        <end position="281"/>
    </location>
</feature>
<gene>
    <name evidence="4" type="ORF">E1269_21050</name>
</gene>
<reference evidence="4 5" key="1">
    <citation type="submission" date="2019-03" db="EMBL/GenBank/DDBJ databases">
        <title>Draft genome sequences of novel Actinobacteria.</title>
        <authorList>
            <person name="Sahin N."/>
            <person name="Ay H."/>
            <person name="Saygin H."/>
        </authorList>
    </citation>
    <scope>NUCLEOTIDE SEQUENCE [LARGE SCALE GENOMIC DNA]</scope>
    <source>
        <strain evidence="4 5">5K138</strain>
    </source>
</reference>
<dbReference type="GO" id="GO:0005975">
    <property type="term" value="P:carbohydrate metabolic process"/>
    <property type="evidence" value="ECO:0007669"/>
    <property type="project" value="InterPro"/>
</dbReference>
<evidence type="ECO:0000256" key="2">
    <source>
        <dbReference type="SAM" id="MobiDB-lite"/>
    </source>
</evidence>
<evidence type="ECO:0000256" key="1">
    <source>
        <dbReference type="ARBA" id="ARBA00006865"/>
    </source>
</evidence>
<dbReference type="InterPro" id="IPR000757">
    <property type="entry name" value="Beta-glucanase-like"/>
</dbReference>
<accession>A0A4V2Z0Y7</accession>
<dbReference type="Pfam" id="PF25275">
    <property type="entry name" value="Golvesin_C"/>
    <property type="match status" value="1"/>
</dbReference>
<name>A0A4V2Z0Y7_9ACTN</name>
<dbReference type="Gene3D" id="2.60.120.200">
    <property type="match status" value="1"/>
</dbReference>
<keyword evidence="5" id="KW-1185">Reference proteome</keyword>
<comment type="similarity">
    <text evidence="1">Belongs to the glycosyl hydrolase 16 family.</text>
</comment>
<dbReference type="EMBL" id="SMKZ01000034">
    <property type="protein sequence ID" value="TDE02788.1"/>
    <property type="molecule type" value="Genomic_DNA"/>
</dbReference>
<dbReference type="InterPro" id="IPR033803">
    <property type="entry name" value="CBD-like_Golvesin-Xly"/>
</dbReference>
<dbReference type="PANTHER" id="PTHR10963:SF55">
    <property type="entry name" value="GLYCOSIDE HYDROLASE FAMILY 16 PROTEIN"/>
    <property type="match status" value="1"/>
</dbReference>
<dbReference type="OrthoDB" id="9809583at2"/>
<protein>
    <submittedName>
        <fullName evidence="4">Glycosyl hydrolase family protein</fullName>
    </submittedName>
</protein>
<dbReference type="AlphaFoldDB" id="A0A4V2Z0Y7"/>
<dbReference type="InterPro" id="IPR013320">
    <property type="entry name" value="ConA-like_dom_sf"/>
</dbReference>
<dbReference type="InterPro" id="IPR050546">
    <property type="entry name" value="Glycosyl_Hydrlase_16"/>
</dbReference>
<dbReference type="InParanoid" id="A0A4V2Z0Y7"/>
<dbReference type="Proteomes" id="UP000294739">
    <property type="component" value="Unassembled WGS sequence"/>
</dbReference>
<comment type="caution">
    <text evidence="4">The sequence shown here is derived from an EMBL/GenBank/DDBJ whole genome shotgun (WGS) entry which is preliminary data.</text>
</comment>
<organism evidence="4 5">
    <name type="scientific">Jiangella asiatica</name>
    <dbReference type="NCBI Taxonomy" id="2530372"/>
    <lineage>
        <taxon>Bacteria</taxon>
        <taxon>Bacillati</taxon>
        <taxon>Actinomycetota</taxon>
        <taxon>Actinomycetes</taxon>
        <taxon>Jiangellales</taxon>
        <taxon>Jiangellaceae</taxon>
        <taxon>Jiangella</taxon>
    </lineage>
</organism>
<dbReference type="PROSITE" id="PS51762">
    <property type="entry name" value="GH16_2"/>
    <property type="match status" value="1"/>
</dbReference>
<feature type="domain" description="GH16" evidence="3">
    <location>
        <begin position="8"/>
        <end position="257"/>
    </location>
</feature>
<dbReference type="PANTHER" id="PTHR10963">
    <property type="entry name" value="GLYCOSYL HYDROLASE-RELATED"/>
    <property type="match status" value="1"/>
</dbReference>
<proteinExistence type="inferred from homology"/>
<evidence type="ECO:0000313" key="5">
    <source>
        <dbReference type="Proteomes" id="UP000294739"/>
    </source>
</evidence>
<sequence>MSTVSTPQALAGPPSPLYELVWADEFDGTAVDTSKWHHRTDVKGWSSQRPENVTIGDGLMTVHLRKERHRGMDYTGGGLVSTVPFRYGYYETRMKANAGSGWHPAFWTGASDGTTTFPDYSRTEIDGFEIDTHQTHRTRHNIWLWLPGQDPDGPEEAGGRAHAPVITSGVYDLGFDTAAEFHTYGFEWTEDQVKYYVDSVLMYTASYPPLRYTQHDYANVWLSVLAIGFQGSPGVDDTALPAQVQWEYFRYYAKDSYTDNDGPSATRYGETGTWHTGSLPGHTLENTSRYSEDPGATATWRGWLPAAGTYDVYAYTIAHPDGDTNARYDVDHGDGTATALVNTRTGPTGWRRLGGPWPFAAGDNGLVTLTRGDGIAWADAVKFVRVS</sequence>
<keyword evidence="4" id="KW-0378">Hydrolase</keyword>
<dbReference type="Pfam" id="PF00722">
    <property type="entry name" value="Glyco_hydro_16"/>
    <property type="match status" value="1"/>
</dbReference>
<evidence type="ECO:0000259" key="3">
    <source>
        <dbReference type="PROSITE" id="PS51762"/>
    </source>
</evidence>